<protein>
    <submittedName>
        <fullName evidence="2">Uncharacterized protein</fullName>
    </submittedName>
</protein>
<evidence type="ECO:0000313" key="3">
    <source>
        <dbReference type="Proteomes" id="UP000828444"/>
    </source>
</evidence>
<feature type="region of interest" description="Disordered" evidence="1">
    <location>
        <begin position="1"/>
        <end position="23"/>
    </location>
</feature>
<accession>A0AAE7WF01</accession>
<name>A0AAE7WF01_9CAUD</name>
<organism evidence="2 3">
    <name type="scientific">Kosakonia phage Kc283</name>
    <dbReference type="NCBI Taxonomy" id="2863195"/>
    <lineage>
        <taxon>Viruses</taxon>
        <taxon>Duplodnaviria</taxon>
        <taxon>Heunggongvirae</taxon>
        <taxon>Uroviricota</taxon>
        <taxon>Caudoviricetes</taxon>
        <taxon>Schitoviridae</taxon>
        <taxon>Cbunavirus</taxon>
        <taxon>Cbunavirus Kc283</taxon>
    </lineage>
</organism>
<feature type="compositionally biased region" description="Basic and acidic residues" evidence="1">
    <location>
        <begin position="1"/>
        <end position="15"/>
    </location>
</feature>
<dbReference type="EMBL" id="MZ348421">
    <property type="protein sequence ID" value="QYN79817.1"/>
    <property type="molecule type" value="Genomic_DNA"/>
</dbReference>
<dbReference type="KEGG" id="vg:77934766"/>
<evidence type="ECO:0000256" key="1">
    <source>
        <dbReference type="SAM" id="MobiDB-lite"/>
    </source>
</evidence>
<sequence>MEKNWNDRWGDDARMKRGRGKPGKYVPKGRTTLVGNAVHVIVSDNLGNLRHLPLDYLSSVGDKNQLLKLTPTVMEEIRTWALLLPTGGKFKIKAPIINRNNISPRTAVEGGLSLGGGKGIMARVTKVKPSEWEVKIINVSV</sequence>
<dbReference type="GeneID" id="77934766"/>
<evidence type="ECO:0000313" key="2">
    <source>
        <dbReference type="EMBL" id="QYN79817.1"/>
    </source>
</evidence>
<dbReference type="RefSeq" id="YP_010658804.1">
    <property type="nucleotide sequence ID" value="NC_070861.1"/>
</dbReference>
<keyword evidence="3" id="KW-1185">Reference proteome</keyword>
<proteinExistence type="predicted"/>
<reference evidence="2" key="1">
    <citation type="journal article" date="2021" name="Viruses">
        <title>Novel Viruses That Lyse Plant and Human Strains of Kosakonia cowanii.</title>
        <authorList>
            <person name="Petrzik K."/>
            <person name="Brazdova S."/>
            <person name="Krawczyk K."/>
        </authorList>
    </citation>
    <scope>NUCLEOTIDE SEQUENCE</scope>
</reference>
<dbReference type="Proteomes" id="UP000828444">
    <property type="component" value="Segment"/>
</dbReference>